<gene>
    <name evidence="1" type="ORF">D6T64_08360</name>
</gene>
<organism evidence="1 2">
    <name type="scientific">Cryobacterium melibiosiphilum</name>
    <dbReference type="NCBI Taxonomy" id="995039"/>
    <lineage>
        <taxon>Bacteria</taxon>
        <taxon>Bacillati</taxon>
        <taxon>Actinomycetota</taxon>
        <taxon>Actinomycetes</taxon>
        <taxon>Micrococcales</taxon>
        <taxon>Microbacteriaceae</taxon>
        <taxon>Cryobacterium</taxon>
    </lineage>
</organism>
<keyword evidence="2" id="KW-1185">Reference proteome</keyword>
<dbReference type="SUPFAM" id="SSF109604">
    <property type="entry name" value="HD-domain/PDEase-like"/>
    <property type="match status" value="1"/>
</dbReference>
<accession>A0A3A5MSW3</accession>
<evidence type="ECO:0000313" key="2">
    <source>
        <dbReference type="Proteomes" id="UP000272015"/>
    </source>
</evidence>
<dbReference type="PANTHER" id="PTHR46246">
    <property type="entry name" value="GUANOSINE-3',5'-BIS(DIPHOSPHATE) 3'-PYROPHOSPHOHYDROLASE MESH1"/>
    <property type="match status" value="1"/>
</dbReference>
<evidence type="ECO:0000313" key="1">
    <source>
        <dbReference type="EMBL" id="RJT89026.1"/>
    </source>
</evidence>
<reference evidence="1 2" key="1">
    <citation type="submission" date="2018-09" db="EMBL/GenBank/DDBJ databases">
        <title>Novel species of Cryobacterium.</title>
        <authorList>
            <person name="Liu Q."/>
            <person name="Xin Y.-H."/>
        </authorList>
    </citation>
    <scope>NUCLEOTIDE SEQUENCE [LARGE SCALE GENOMIC DNA]</scope>
    <source>
        <strain evidence="1 2">Hh39</strain>
    </source>
</reference>
<sequence>MLDAAVNLARSAHAGQRDKLGVSYICHPLAVMRRVTTDDEKIVAVLHDVVEDTAVTLDYLRTLGFEEHVVTAVDAITKRAGEPLAESMARVAADPLALIVKRADISHNADPARQAKLTDAARARLTEKYENSARLLGTTLAAILEEHQTPRASAYVDQLSGV</sequence>
<comment type="caution">
    <text evidence="1">The sequence shown here is derived from an EMBL/GenBank/DDBJ whole genome shotgun (WGS) entry which is preliminary data.</text>
</comment>
<name>A0A3A5MSW3_9MICO</name>
<protein>
    <submittedName>
        <fullName evidence="1">HD domain-containing protein</fullName>
    </submittedName>
</protein>
<dbReference type="GO" id="GO:0008893">
    <property type="term" value="F:guanosine-3',5'-bis(diphosphate) 3'-diphosphatase activity"/>
    <property type="evidence" value="ECO:0007669"/>
    <property type="project" value="TreeGrafter"/>
</dbReference>
<dbReference type="InterPro" id="IPR052194">
    <property type="entry name" value="MESH1"/>
</dbReference>
<dbReference type="Gene3D" id="1.10.3210.10">
    <property type="entry name" value="Hypothetical protein af1432"/>
    <property type="match status" value="1"/>
</dbReference>
<dbReference type="AlphaFoldDB" id="A0A3A5MSW3"/>
<proteinExistence type="predicted"/>
<dbReference type="Proteomes" id="UP000272015">
    <property type="component" value="Unassembled WGS sequence"/>
</dbReference>
<dbReference type="OrthoDB" id="9802385at2"/>
<dbReference type="EMBL" id="QZVS01000078">
    <property type="protein sequence ID" value="RJT89026.1"/>
    <property type="molecule type" value="Genomic_DNA"/>
</dbReference>
<dbReference type="PANTHER" id="PTHR46246:SF1">
    <property type="entry name" value="GUANOSINE-3',5'-BIS(DIPHOSPHATE) 3'-PYROPHOSPHOHYDROLASE MESH1"/>
    <property type="match status" value="1"/>
</dbReference>